<protein>
    <recommendedName>
        <fullName evidence="3">NTR domain-containing protein</fullName>
    </recommendedName>
</protein>
<organism evidence="1 2">
    <name type="scientific">Ataeniobius toweri</name>
    <dbReference type="NCBI Taxonomy" id="208326"/>
    <lineage>
        <taxon>Eukaryota</taxon>
        <taxon>Metazoa</taxon>
        <taxon>Chordata</taxon>
        <taxon>Craniata</taxon>
        <taxon>Vertebrata</taxon>
        <taxon>Euteleostomi</taxon>
        <taxon>Actinopterygii</taxon>
        <taxon>Neopterygii</taxon>
        <taxon>Teleostei</taxon>
        <taxon>Neoteleostei</taxon>
        <taxon>Acanthomorphata</taxon>
        <taxon>Ovalentaria</taxon>
        <taxon>Atherinomorphae</taxon>
        <taxon>Cyprinodontiformes</taxon>
        <taxon>Goodeidae</taxon>
        <taxon>Ataeniobius</taxon>
    </lineage>
</organism>
<comment type="caution">
    <text evidence="1">The sequence shown here is derived from an EMBL/GenBank/DDBJ whole genome shotgun (WGS) entry which is preliminary data.</text>
</comment>
<accession>A0ABU7ARV5</accession>
<proteinExistence type="predicted"/>
<reference evidence="1 2" key="1">
    <citation type="submission" date="2021-07" db="EMBL/GenBank/DDBJ databases">
        <authorList>
            <person name="Palmer J.M."/>
        </authorList>
    </citation>
    <scope>NUCLEOTIDE SEQUENCE [LARGE SCALE GENOMIC DNA]</scope>
    <source>
        <strain evidence="1 2">AT_MEX2019</strain>
        <tissue evidence="1">Muscle</tissue>
    </source>
</reference>
<dbReference type="Proteomes" id="UP001345963">
    <property type="component" value="Unassembled WGS sequence"/>
</dbReference>
<gene>
    <name evidence="1" type="ORF">ATANTOWER_025128</name>
</gene>
<evidence type="ECO:0000313" key="2">
    <source>
        <dbReference type="Proteomes" id="UP001345963"/>
    </source>
</evidence>
<dbReference type="EMBL" id="JAHUTI010025442">
    <property type="protein sequence ID" value="MED6240653.1"/>
    <property type="molecule type" value="Genomic_DNA"/>
</dbReference>
<evidence type="ECO:0000313" key="1">
    <source>
        <dbReference type="EMBL" id="MED6240653.1"/>
    </source>
</evidence>
<evidence type="ECO:0008006" key="3">
    <source>
        <dbReference type="Google" id="ProtNLM"/>
    </source>
</evidence>
<sequence>MELTSVEAAGTPVLMSTVKYVYNCCNETMETKGDVHMDKLYVFKMENIHGQTRQKFSCLATMKREFTRVKLRVSNQRTLHQVSSTVVVQSYCGAVSLPELQAHCTKWME</sequence>
<keyword evidence="2" id="KW-1185">Reference proteome</keyword>
<name>A0ABU7ARV5_9TELE</name>